<name>A0ABD2HUP7_9BILA</name>
<evidence type="ECO:0000256" key="1">
    <source>
        <dbReference type="SAM" id="SignalP"/>
    </source>
</evidence>
<evidence type="ECO:0000313" key="2">
    <source>
        <dbReference type="EMBL" id="KAL3070596.1"/>
    </source>
</evidence>
<keyword evidence="1" id="KW-0732">Signal</keyword>
<feature type="signal peptide" evidence="1">
    <location>
        <begin position="1"/>
        <end position="22"/>
    </location>
</feature>
<organism evidence="2 3">
    <name type="scientific">Heterodera trifolii</name>
    <dbReference type="NCBI Taxonomy" id="157864"/>
    <lineage>
        <taxon>Eukaryota</taxon>
        <taxon>Metazoa</taxon>
        <taxon>Ecdysozoa</taxon>
        <taxon>Nematoda</taxon>
        <taxon>Chromadorea</taxon>
        <taxon>Rhabditida</taxon>
        <taxon>Tylenchina</taxon>
        <taxon>Tylenchomorpha</taxon>
        <taxon>Tylenchoidea</taxon>
        <taxon>Heteroderidae</taxon>
        <taxon>Heteroderinae</taxon>
        <taxon>Heterodera</taxon>
    </lineage>
</organism>
<evidence type="ECO:0008006" key="4">
    <source>
        <dbReference type="Google" id="ProtNLM"/>
    </source>
</evidence>
<reference evidence="2 3" key="1">
    <citation type="submission" date="2024-10" db="EMBL/GenBank/DDBJ databases">
        <authorList>
            <person name="Kim D."/>
        </authorList>
    </citation>
    <scope>NUCLEOTIDE SEQUENCE [LARGE SCALE GENOMIC DNA]</scope>
    <source>
        <strain evidence="2">BH-2024</strain>
    </source>
</reference>
<evidence type="ECO:0000313" key="3">
    <source>
        <dbReference type="Proteomes" id="UP001620626"/>
    </source>
</evidence>
<proteinExistence type="predicted"/>
<feature type="chain" id="PRO_5044813977" description="Effector protein" evidence="1">
    <location>
        <begin position="23"/>
        <end position="195"/>
    </location>
</feature>
<protein>
    <recommendedName>
        <fullName evidence="4">Effector protein</fullName>
    </recommendedName>
</protein>
<sequence>MLPTFLLFTTIPLFIFLHSVHAGVLPGCGDDEPKEYDCLKKGCDLIKCPNGKVCGYFVGIAKLGKGPFEKNEYPKCVSDPSELNVTTPNDGNAHIEVDGPGCKSVGCAEGFQCQVRITIDKHGDRPYAQIIGGFPQCVNATGGSFQEPNSVIVGGPGCDQLPSPCPSGTKCVTIVGIAKYGKYPWAQFFEPVCTK</sequence>
<keyword evidence="3" id="KW-1185">Reference proteome</keyword>
<dbReference type="Proteomes" id="UP001620626">
    <property type="component" value="Unassembled WGS sequence"/>
</dbReference>
<dbReference type="AlphaFoldDB" id="A0ABD2HUP7"/>
<dbReference type="EMBL" id="JBICBT010001381">
    <property type="protein sequence ID" value="KAL3070596.1"/>
    <property type="molecule type" value="Genomic_DNA"/>
</dbReference>
<accession>A0ABD2HUP7</accession>
<gene>
    <name evidence="2" type="ORF">niasHT_032386</name>
</gene>
<comment type="caution">
    <text evidence="2">The sequence shown here is derived from an EMBL/GenBank/DDBJ whole genome shotgun (WGS) entry which is preliminary data.</text>
</comment>